<name>A0A3S1D1Y0_9BACT</name>
<sequence length="81" mass="8554">MKKVFSAAIILLFATAAGAQEQPKEKEKAGQATAAAQPKLCGTPHAAMLAKQDTALKTLNGKKRCCTQPSRTSAIRAKKTK</sequence>
<comment type="caution">
    <text evidence="1">The sequence shown here is derived from an EMBL/GenBank/DDBJ whole genome shotgun (WGS) entry which is preliminary data.</text>
</comment>
<keyword evidence="2" id="KW-1185">Reference proteome</keyword>
<reference evidence="1" key="1">
    <citation type="submission" date="2020-05" db="EMBL/GenBank/DDBJ databases">
        <title>Chitinophaga laudate sp. nov., isolated from a tropical peat swamp.</title>
        <authorList>
            <person name="Goh C.B.S."/>
            <person name="Lee M.S."/>
            <person name="Parimannan S."/>
            <person name="Pasbakhsh P."/>
            <person name="Yule C.M."/>
            <person name="Rajandas H."/>
            <person name="Loke S."/>
            <person name="Croft L."/>
            <person name="Tan J.B.L."/>
        </authorList>
    </citation>
    <scope>NUCLEOTIDE SEQUENCE</scope>
    <source>
        <strain evidence="1">Mgbs1</strain>
    </source>
</reference>
<dbReference type="EMBL" id="RIAR02000001">
    <property type="protein sequence ID" value="NSL89364.1"/>
    <property type="molecule type" value="Genomic_DNA"/>
</dbReference>
<evidence type="ECO:0000313" key="2">
    <source>
        <dbReference type="Proteomes" id="UP000281028"/>
    </source>
</evidence>
<dbReference type="Proteomes" id="UP000281028">
    <property type="component" value="Unassembled WGS sequence"/>
</dbReference>
<dbReference type="AlphaFoldDB" id="A0A3S1D1Y0"/>
<proteinExistence type="predicted"/>
<organism evidence="1 2">
    <name type="scientific">Chitinophaga solisilvae</name>
    <dbReference type="NCBI Taxonomy" id="1233460"/>
    <lineage>
        <taxon>Bacteria</taxon>
        <taxon>Pseudomonadati</taxon>
        <taxon>Bacteroidota</taxon>
        <taxon>Chitinophagia</taxon>
        <taxon>Chitinophagales</taxon>
        <taxon>Chitinophagaceae</taxon>
        <taxon>Chitinophaga</taxon>
    </lineage>
</organism>
<evidence type="ECO:0000313" key="1">
    <source>
        <dbReference type="EMBL" id="NSL89364.1"/>
    </source>
</evidence>
<accession>A0A3S1D1Y0</accession>
<protein>
    <submittedName>
        <fullName evidence="1">Uncharacterized protein</fullName>
    </submittedName>
</protein>
<gene>
    <name evidence="1" type="ORF">ECE50_021160</name>
</gene>